<keyword evidence="3" id="KW-1185">Reference proteome</keyword>
<organism evidence="2 3">
    <name type="scientific">Daldinia eschscholtzii</name>
    <dbReference type="NCBI Taxonomy" id="292717"/>
    <lineage>
        <taxon>Eukaryota</taxon>
        <taxon>Fungi</taxon>
        <taxon>Dikarya</taxon>
        <taxon>Ascomycota</taxon>
        <taxon>Pezizomycotina</taxon>
        <taxon>Sordariomycetes</taxon>
        <taxon>Xylariomycetidae</taxon>
        <taxon>Xylariales</taxon>
        <taxon>Hypoxylaceae</taxon>
        <taxon>Daldinia</taxon>
    </lineage>
</organism>
<gene>
    <name evidence="2" type="ORF">Daesc_006260</name>
</gene>
<dbReference type="PANTHER" id="PTHR10622">
    <property type="entry name" value="HET DOMAIN-CONTAINING PROTEIN"/>
    <property type="match status" value="1"/>
</dbReference>
<proteinExistence type="predicted"/>
<dbReference type="InterPro" id="IPR010730">
    <property type="entry name" value="HET"/>
</dbReference>
<sequence>MRLLNAHTMQLEEILDVEHAPAYAILSHTWGEKEVTFQSLHDEKNKSTSGYRKIESFCLQAIRDDFDYAWVDTCCIDKKDPTELSEAINSMFRWYQMSSVCYVYLSDVEVDERGPQTYYFL</sequence>
<dbReference type="EMBL" id="JBANMG010000006">
    <property type="protein sequence ID" value="KAK6951737.1"/>
    <property type="molecule type" value="Genomic_DNA"/>
</dbReference>
<evidence type="ECO:0000259" key="1">
    <source>
        <dbReference type="Pfam" id="PF06985"/>
    </source>
</evidence>
<feature type="domain" description="Heterokaryon incompatibility" evidence="1">
    <location>
        <begin position="23"/>
        <end position="112"/>
    </location>
</feature>
<comment type="caution">
    <text evidence="2">The sequence shown here is derived from an EMBL/GenBank/DDBJ whole genome shotgun (WGS) entry which is preliminary data.</text>
</comment>
<dbReference type="Pfam" id="PF06985">
    <property type="entry name" value="HET"/>
    <property type="match status" value="1"/>
</dbReference>
<protein>
    <recommendedName>
        <fullName evidence="1">Heterokaryon incompatibility domain-containing protein</fullName>
    </recommendedName>
</protein>
<accession>A0AAX6MH39</accession>
<name>A0AAX6MH39_9PEZI</name>
<dbReference type="AlphaFoldDB" id="A0AAX6MH39"/>
<dbReference type="Proteomes" id="UP001369815">
    <property type="component" value="Unassembled WGS sequence"/>
</dbReference>
<evidence type="ECO:0000313" key="3">
    <source>
        <dbReference type="Proteomes" id="UP001369815"/>
    </source>
</evidence>
<evidence type="ECO:0000313" key="2">
    <source>
        <dbReference type="EMBL" id="KAK6951737.1"/>
    </source>
</evidence>
<dbReference type="PANTHER" id="PTHR10622:SF10">
    <property type="entry name" value="HET DOMAIN-CONTAINING PROTEIN"/>
    <property type="match status" value="1"/>
</dbReference>
<reference evidence="2 3" key="1">
    <citation type="journal article" date="2024" name="Front Chem Biol">
        <title>Unveiling the potential of Daldinia eschscholtzii MFLUCC 19-0629 through bioactivity and bioinformatics studies for enhanced sustainable agriculture production.</title>
        <authorList>
            <person name="Brooks S."/>
            <person name="Weaver J.A."/>
            <person name="Klomchit A."/>
            <person name="Alharthi S.A."/>
            <person name="Onlamun T."/>
            <person name="Nurani R."/>
            <person name="Vong T.K."/>
            <person name="Alberti F."/>
            <person name="Greco C."/>
        </authorList>
    </citation>
    <scope>NUCLEOTIDE SEQUENCE [LARGE SCALE GENOMIC DNA]</scope>
    <source>
        <strain evidence="2">MFLUCC 19-0629</strain>
    </source>
</reference>